<keyword evidence="2" id="KW-1185">Reference proteome</keyword>
<sequence>MVKGRNAIIRPEIIKNYPRKLMTRGSLKNAGRNGRPFTSRSEENVAIGREMFNRNSTKATFQDFENVVRTWLKEKFPGRWLGRPDLTNSLQEFLT</sequence>
<dbReference type="EMBL" id="JAJSOF020000033">
    <property type="protein sequence ID" value="KAJ4430450.1"/>
    <property type="molecule type" value="Genomic_DNA"/>
</dbReference>
<evidence type="ECO:0000313" key="1">
    <source>
        <dbReference type="EMBL" id="KAJ4430450.1"/>
    </source>
</evidence>
<accession>A0ABQ8S8X7</accession>
<proteinExistence type="predicted"/>
<protein>
    <submittedName>
        <fullName evidence="1">Uncharacterized protein</fullName>
    </submittedName>
</protein>
<reference evidence="1 2" key="1">
    <citation type="journal article" date="2022" name="Allergy">
        <title>Genome assembly and annotation of Periplaneta americana reveal a comprehensive cockroach allergen profile.</title>
        <authorList>
            <person name="Wang L."/>
            <person name="Xiong Q."/>
            <person name="Saelim N."/>
            <person name="Wang L."/>
            <person name="Nong W."/>
            <person name="Wan A.T."/>
            <person name="Shi M."/>
            <person name="Liu X."/>
            <person name="Cao Q."/>
            <person name="Hui J.H.L."/>
            <person name="Sookrung N."/>
            <person name="Leung T.F."/>
            <person name="Tungtrongchitr A."/>
            <person name="Tsui S.K.W."/>
        </authorList>
    </citation>
    <scope>NUCLEOTIDE SEQUENCE [LARGE SCALE GENOMIC DNA]</scope>
    <source>
        <strain evidence="1">PWHHKU_190912</strain>
    </source>
</reference>
<evidence type="ECO:0000313" key="2">
    <source>
        <dbReference type="Proteomes" id="UP001148838"/>
    </source>
</evidence>
<comment type="caution">
    <text evidence="1">The sequence shown here is derived from an EMBL/GenBank/DDBJ whole genome shotgun (WGS) entry which is preliminary data.</text>
</comment>
<organism evidence="1 2">
    <name type="scientific">Periplaneta americana</name>
    <name type="common">American cockroach</name>
    <name type="synonym">Blatta americana</name>
    <dbReference type="NCBI Taxonomy" id="6978"/>
    <lineage>
        <taxon>Eukaryota</taxon>
        <taxon>Metazoa</taxon>
        <taxon>Ecdysozoa</taxon>
        <taxon>Arthropoda</taxon>
        <taxon>Hexapoda</taxon>
        <taxon>Insecta</taxon>
        <taxon>Pterygota</taxon>
        <taxon>Neoptera</taxon>
        <taxon>Polyneoptera</taxon>
        <taxon>Dictyoptera</taxon>
        <taxon>Blattodea</taxon>
        <taxon>Blattoidea</taxon>
        <taxon>Blattidae</taxon>
        <taxon>Blattinae</taxon>
        <taxon>Periplaneta</taxon>
    </lineage>
</organism>
<name>A0ABQ8S8X7_PERAM</name>
<dbReference type="Proteomes" id="UP001148838">
    <property type="component" value="Unassembled WGS sequence"/>
</dbReference>
<gene>
    <name evidence="1" type="ORF">ANN_22666</name>
</gene>